<dbReference type="EMBL" id="CP059851">
    <property type="protein sequence ID" value="QMW21544.1"/>
    <property type="molecule type" value="Genomic_DNA"/>
</dbReference>
<protein>
    <recommendedName>
        <fullName evidence="4">Type IV pilus biogenesis protein PilP</fullName>
    </recommendedName>
</protein>
<gene>
    <name evidence="2" type="ORF">H3309_08905</name>
</gene>
<sequence length="189" mass="20147">MRFAIMTVMLLAGPLMVVQASAQTIDSAPLLACVAKVEAAERLACYDRVVAGVSAEARAAVARREAEAAKVKALAEAAAAKAAAERTAALEAEKKAAFGRETLPAAIRPDNPEGKLENLTAKLQELLVNSTTGRAVFVLDNGMMWRQTEGLEFPPVRVGSEVRLSRGMMGSYLLTIPKVGRSVKVVRLR</sequence>
<name>A0A7G5IDV2_9SPHN</name>
<evidence type="ECO:0000256" key="1">
    <source>
        <dbReference type="SAM" id="SignalP"/>
    </source>
</evidence>
<feature type="signal peptide" evidence="1">
    <location>
        <begin position="1"/>
        <end position="22"/>
    </location>
</feature>
<keyword evidence="1" id="KW-0732">Signal</keyword>
<organism evidence="2 3">
    <name type="scientific">Sandaracinobacteroides saxicola</name>
    <dbReference type="NCBI Taxonomy" id="2759707"/>
    <lineage>
        <taxon>Bacteria</taxon>
        <taxon>Pseudomonadati</taxon>
        <taxon>Pseudomonadota</taxon>
        <taxon>Alphaproteobacteria</taxon>
        <taxon>Sphingomonadales</taxon>
        <taxon>Sphingosinicellaceae</taxon>
        <taxon>Sandaracinobacteroides</taxon>
    </lineage>
</organism>
<reference evidence="2 3" key="1">
    <citation type="submission" date="2020-07" db="EMBL/GenBank/DDBJ databases">
        <title>Complete genome sequence for Sandaracinobacter sp. M6.</title>
        <authorList>
            <person name="Tang Y."/>
            <person name="Liu Q."/>
            <person name="Guo Z."/>
            <person name="Lei P."/>
            <person name="Huang B."/>
        </authorList>
    </citation>
    <scope>NUCLEOTIDE SEQUENCE [LARGE SCALE GENOMIC DNA]</scope>
    <source>
        <strain evidence="2 3">M6</strain>
    </source>
</reference>
<keyword evidence="3" id="KW-1185">Reference proteome</keyword>
<dbReference type="RefSeq" id="WP_182294393.1">
    <property type="nucleotide sequence ID" value="NZ_CP059851.1"/>
</dbReference>
<dbReference type="AlphaFoldDB" id="A0A7G5IDV2"/>
<evidence type="ECO:0000313" key="3">
    <source>
        <dbReference type="Proteomes" id="UP000515292"/>
    </source>
</evidence>
<dbReference type="Proteomes" id="UP000515292">
    <property type="component" value="Chromosome"/>
</dbReference>
<accession>A0A7G5IDV2</accession>
<evidence type="ECO:0008006" key="4">
    <source>
        <dbReference type="Google" id="ProtNLM"/>
    </source>
</evidence>
<dbReference type="KEGG" id="sand:H3309_08905"/>
<proteinExistence type="predicted"/>
<feature type="chain" id="PRO_5028815717" description="Type IV pilus biogenesis protein PilP" evidence="1">
    <location>
        <begin position="23"/>
        <end position="189"/>
    </location>
</feature>
<evidence type="ECO:0000313" key="2">
    <source>
        <dbReference type="EMBL" id="QMW21544.1"/>
    </source>
</evidence>